<evidence type="ECO:0000256" key="2">
    <source>
        <dbReference type="ARBA" id="ARBA00022679"/>
    </source>
</evidence>
<dbReference type="Proteomes" id="UP001595660">
    <property type="component" value="Unassembled WGS sequence"/>
</dbReference>
<dbReference type="PANTHER" id="PTHR12526">
    <property type="entry name" value="GLYCOSYLTRANSFERASE"/>
    <property type="match status" value="1"/>
</dbReference>
<proteinExistence type="predicted"/>
<keyword evidence="2 3" id="KW-0808">Transferase</keyword>
<organism evidence="3 4">
    <name type="scientific">Halobacterium litoreum</name>
    <dbReference type="NCBI Taxonomy" id="2039234"/>
    <lineage>
        <taxon>Archaea</taxon>
        <taxon>Methanobacteriati</taxon>
        <taxon>Methanobacteriota</taxon>
        <taxon>Stenosarchaea group</taxon>
        <taxon>Halobacteria</taxon>
        <taxon>Halobacteriales</taxon>
        <taxon>Halobacteriaceae</taxon>
        <taxon>Halobacterium</taxon>
    </lineage>
</organism>
<dbReference type="EMBL" id="JBHRWN010000002">
    <property type="protein sequence ID" value="MFC3476378.1"/>
    <property type="molecule type" value="Genomic_DNA"/>
</dbReference>
<dbReference type="SUPFAM" id="SSF53756">
    <property type="entry name" value="UDP-Glycosyltransferase/glycogen phosphorylase"/>
    <property type="match status" value="1"/>
</dbReference>
<comment type="caution">
    <text evidence="3">The sequence shown here is derived from an EMBL/GenBank/DDBJ whole genome shotgun (WGS) entry which is preliminary data.</text>
</comment>
<name>A0ABD5NAQ6_9EURY</name>
<evidence type="ECO:0000313" key="3">
    <source>
        <dbReference type="EMBL" id="MFC3476378.1"/>
    </source>
</evidence>
<gene>
    <name evidence="3" type="ORF">ACFOKC_01430</name>
</gene>
<reference evidence="3 4" key="1">
    <citation type="journal article" date="2019" name="Int. J. Syst. Evol. Microbiol.">
        <title>The Global Catalogue of Microorganisms (GCM) 10K type strain sequencing project: providing services to taxonomists for standard genome sequencing and annotation.</title>
        <authorList>
            <consortium name="The Broad Institute Genomics Platform"/>
            <consortium name="The Broad Institute Genome Sequencing Center for Infectious Disease"/>
            <person name="Wu L."/>
            <person name="Ma J."/>
        </authorList>
    </citation>
    <scope>NUCLEOTIDE SEQUENCE [LARGE SCALE GENOMIC DNA]</scope>
    <source>
        <strain evidence="3 4">CGMCC 1.12562</strain>
    </source>
</reference>
<dbReference type="CDD" id="cd03801">
    <property type="entry name" value="GT4_PimA-like"/>
    <property type="match status" value="1"/>
</dbReference>
<dbReference type="Gene3D" id="3.40.50.2000">
    <property type="entry name" value="Glycogen Phosphorylase B"/>
    <property type="match status" value="2"/>
</dbReference>
<dbReference type="Pfam" id="PF13692">
    <property type="entry name" value="Glyco_trans_1_4"/>
    <property type="match status" value="1"/>
</dbReference>
<keyword evidence="1 3" id="KW-0328">Glycosyltransferase</keyword>
<evidence type="ECO:0000256" key="1">
    <source>
        <dbReference type="ARBA" id="ARBA00022676"/>
    </source>
</evidence>
<protein>
    <submittedName>
        <fullName evidence="3">Glycosyltransferase family 4 protein</fullName>
        <ecNumber evidence="3">2.4.-.-</ecNumber>
    </submittedName>
</protein>
<dbReference type="PANTHER" id="PTHR12526:SF629">
    <property type="entry name" value="TEICHURONIC ACID BIOSYNTHESIS GLYCOSYLTRANSFERASE TUAH-RELATED"/>
    <property type="match status" value="1"/>
</dbReference>
<evidence type="ECO:0000313" key="4">
    <source>
        <dbReference type="Proteomes" id="UP001595660"/>
    </source>
</evidence>
<sequence length="256" mass="28405">MYYPNVLGRQLVAQNSPAARLYFKLDKLAIKVANKYISLTDAMTEEFADAFDLPMENAVTIYCGVDEDRFASREGGNNDSNVDVNILYWGNYINFHGVSELLSAAESHPDKEFVFLGDGGSRTEIMEDAKRKSLDNVKFEGFVDNKTLLAYIDAADLVSNRLVHNPHGDIGIGNKAAEAAYFSKPMLSVDSPAICELFEDGETAVLLEDRTMVSDRIGQFYEMEKEGSIGDQAGEVYDEFMEPEIAADRFLGNADD</sequence>
<keyword evidence="4" id="KW-1185">Reference proteome</keyword>
<dbReference type="GO" id="GO:0016757">
    <property type="term" value="F:glycosyltransferase activity"/>
    <property type="evidence" value="ECO:0007669"/>
    <property type="project" value="UniProtKB-KW"/>
</dbReference>
<dbReference type="RefSeq" id="WP_232572471.1">
    <property type="nucleotide sequence ID" value="NZ_CP089466.1"/>
</dbReference>
<dbReference type="EC" id="2.4.-.-" evidence="3"/>
<accession>A0ABD5NAQ6</accession>
<dbReference type="AlphaFoldDB" id="A0ABD5NAQ6"/>
<dbReference type="GeneID" id="69117713"/>